<evidence type="ECO:0000259" key="3">
    <source>
        <dbReference type="PROSITE" id="PS50158"/>
    </source>
</evidence>
<evidence type="ECO:0000256" key="1">
    <source>
        <dbReference type="PROSITE-ProRule" id="PRU00047"/>
    </source>
</evidence>
<comment type="caution">
    <text evidence="4">The sequence shown here is derived from an EMBL/GenBank/DDBJ whole genome shotgun (WGS) entry which is preliminary data.</text>
</comment>
<keyword evidence="1" id="KW-0863">Zinc-finger</keyword>
<evidence type="ECO:0000313" key="4">
    <source>
        <dbReference type="EMBL" id="KAJ9547624.1"/>
    </source>
</evidence>
<keyword evidence="5" id="KW-1185">Reference proteome</keyword>
<dbReference type="SUPFAM" id="SSF57756">
    <property type="entry name" value="Retrovirus zinc finger-like domains"/>
    <property type="match status" value="1"/>
</dbReference>
<protein>
    <recommendedName>
        <fullName evidence="3">CCHC-type domain-containing protein</fullName>
    </recommendedName>
</protein>
<keyword evidence="1" id="KW-0862">Zinc</keyword>
<evidence type="ECO:0000313" key="5">
    <source>
        <dbReference type="Proteomes" id="UP001172457"/>
    </source>
</evidence>
<dbReference type="InterPro" id="IPR036875">
    <property type="entry name" value="Znf_CCHC_sf"/>
</dbReference>
<feature type="compositionally biased region" description="Basic and acidic residues" evidence="2">
    <location>
        <begin position="143"/>
        <end position="152"/>
    </location>
</feature>
<accession>A0AA38WEZ1</accession>
<dbReference type="PROSITE" id="PS50158">
    <property type="entry name" value="ZF_CCHC"/>
    <property type="match status" value="1"/>
</dbReference>
<feature type="domain" description="CCHC-type" evidence="3">
    <location>
        <begin position="194"/>
        <end position="208"/>
    </location>
</feature>
<keyword evidence="1" id="KW-0479">Metal-binding</keyword>
<proteinExistence type="predicted"/>
<dbReference type="Gene3D" id="4.10.60.10">
    <property type="entry name" value="Zinc finger, CCHC-type"/>
    <property type="match status" value="1"/>
</dbReference>
<dbReference type="Proteomes" id="UP001172457">
    <property type="component" value="Chromosome 5"/>
</dbReference>
<gene>
    <name evidence="4" type="ORF">OSB04_020167</name>
</gene>
<dbReference type="SMART" id="SM00343">
    <property type="entry name" value="ZnF_C2HC"/>
    <property type="match status" value="1"/>
</dbReference>
<organism evidence="4 5">
    <name type="scientific">Centaurea solstitialis</name>
    <name type="common">yellow star-thistle</name>
    <dbReference type="NCBI Taxonomy" id="347529"/>
    <lineage>
        <taxon>Eukaryota</taxon>
        <taxon>Viridiplantae</taxon>
        <taxon>Streptophyta</taxon>
        <taxon>Embryophyta</taxon>
        <taxon>Tracheophyta</taxon>
        <taxon>Spermatophyta</taxon>
        <taxon>Magnoliopsida</taxon>
        <taxon>eudicotyledons</taxon>
        <taxon>Gunneridae</taxon>
        <taxon>Pentapetalae</taxon>
        <taxon>asterids</taxon>
        <taxon>campanulids</taxon>
        <taxon>Asterales</taxon>
        <taxon>Asteraceae</taxon>
        <taxon>Carduoideae</taxon>
        <taxon>Cardueae</taxon>
        <taxon>Centaureinae</taxon>
        <taxon>Centaurea</taxon>
    </lineage>
</organism>
<dbReference type="AlphaFoldDB" id="A0AA38WEZ1"/>
<dbReference type="EMBL" id="JARYMX010000005">
    <property type="protein sequence ID" value="KAJ9547624.1"/>
    <property type="molecule type" value="Genomic_DNA"/>
</dbReference>
<dbReference type="Pfam" id="PF00098">
    <property type="entry name" value="zf-CCHC"/>
    <property type="match status" value="1"/>
</dbReference>
<reference evidence="4" key="1">
    <citation type="submission" date="2023-03" db="EMBL/GenBank/DDBJ databases">
        <title>Chromosome-scale reference genome and RAD-based genetic map of yellow starthistle (Centaurea solstitialis) reveal putative structural variation and QTLs associated with invader traits.</title>
        <authorList>
            <person name="Reatini B."/>
            <person name="Cang F.A."/>
            <person name="Jiang Q."/>
            <person name="Mckibben M.T.W."/>
            <person name="Barker M.S."/>
            <person name="Rieseberg L.H."/>
            <person name="Dlugosch K.M."/>
        </authorList>
    </citation>
    <scope>NUCLEOTIDE SEQUENCE</scope>
    <source>
        <strain evidence="4">CAN-66</strain>
        <tissue evidence="4">Leaf</tissue>
    </source>
</reference>
<dbReference type="InterPro" id="IPR001878">
    <property type="entry name" value="Znf_CCHC"/>
</dbReference>
<dbReference type="GO" id="GO:0008270">
    <property type="term" value="F:zinc ion binding"/>
    <property type="evidence" value="ECO:0007669"/>
    <property type="project" value="UniProtKB-KW"/>
</dbReference>
<evidence type="ECO:0000256" key="2">
    <source>
        <dbReference type="SAM" id="MobiDB-lite"/>
    </source>
</evidence>
<dbReference type="GO" id="GO:0003676">
    <property type="term" value="F:nucleic acid binding"/>
    <property type="evidence" value="ECO:0007669"/>
    <property type="project" value="InterPro"/>
</dbReference>
<name>A0AA38WEZ1_9ASTR</name>
<sequence>MTWEEFTGLFRAGLELHIEIERLTSEFLSMKQTTESVNEITEMFLERFLFCSEYVASERIKMFRYEEFLKPEIREFVIMSLLGFSVYQTDIDISESHILTGMRNTKHNHMDQNLTQRPLQAQCTTFQKMHEWALARELELERQGKRKREEQPQSHGSKKFKTPVVKADGRKEHPKCSKCSRNHPGKCRSGPGICYKCWKLGHMSRDCKAPAKLCFRCYQPRHFAHE</sequence>
<feature type="region of interest" description="Disordered" evidence="2">
    <location>
        <begin position="143"/>
        <end position="175"/>
    </location>
</feature>